<dbReference type="InterPro" id="IPR036186">
    <property type="entry name" value="Serpin_sf"/>
</dbReference>
<name>A0AAN8G6F4_TRICO</name>
<evidence type="ECO:0000313" key="4">
    <source>
        <dbReference type="Proteomes" id="UP001331761"/>
    </source>
</evidence>
<organism evidence="3 4">
    <name type="scientific">Trichostrongylus colubriformis</name>
    <name type="common">Black scour worm</name>
    <dbReference type="NCBI Taxonomy" id="6319"/>
    <lineage>
        <taxon>Eukaryota</taxon>
        <taxon>Metazoa</taxon>
        <taxon>Ecdysozoa</taxon>
        <taxon>Nematoda</taxon>
        <taxon>Chromadorea</taxon>
        <taxon>Rhabditida</taxon>
        <taxon>Rhabditina</taxon>
        <taxon>Rhabditomorpha</taxon>
        <taxon>Strongyloidea</taxon>
        <taxon>Trichostrongylidae</taxon>
        <taxon>Trichostrongylus</taxon>
    </lineage>
</organism>
<dbReference type="InterPro" id="IPR023796">
    <property type="entry name" value="Serpin_dom"/>
</dbReference>
<gene>
    <name evidence="3" type="ORF">GCK32_011842</name>
</gene>
<sequence>MIKDLLPANFSAPDMKAFLLNAVYFKGHWAKCFAKDATQQDVFHGIKGDRQESFMTMGQMKSCRYSMADGAEVLALPYKVNEEGTEAAAVTGVRMMKKCAMMITQRFVADRPFMYGIFRKDEPIFIGQYC</sequence>
<dbReference type="Pfam" id="PF00079">
    <property type="entry name" value="Serpin"/>
    <property type="match status" value="1"/>
</dbReference>
<feature type="domain" description="Serpin" evidence="2">
    <location>
        <begin position="1"/>
        <end position="79"/>
    </location>
</feature>
<dbReference type="AlphaFoldDB" id="A0AAN8G6F4"/>
<dbReference type="InterPro" id="IPR000215">
    <property type="entry name" value="Serpin_fam"/>
</dbReference>
<dbReference type="GO" id="GO:0004867">
    <property type="term" value="F:serine-type endopeptidase inhibitor activity"/>
    <property type="evidence" value="ECO:0007669"/>
    <property type="project" value="InterPro"/>
</dbReference>
<keyword evidence="4" id="KW-1185">Reference proteome</keyword>
<dbReference type="GO" id="GO:0005615">
    <property type="term" value="C:extracellular space"/>
    <property type="evidence" value="ECO:0007669"/>
    <property type="project" value="InterPro"/>
</dbReference>
<dbReference type="PANTHER" id="PTHR11461:SF211">
    <property type="entry name" value="GH10112P-RELATED"/>
    <property type="match status" value="1"/>
</dbReference>
<accession>A0AAN8G6F4</accession>
<protein>
    <submittedName>
        <fullName evidence="3">SERPIN domain-containing protein</fullName>
    </submittedName>
</protein>
<proteinExistence type="inferred from homology"/>
<evidence type="ECO:0000256" key="1">
    <source>
        <dbReference type="ARBA" id="ARBA00009500"/>
    </source>
</evidence>
<dbReference type="EMBL" id="WIXE01002640">
    <property type="protein sequence ID" value="KAK5984640.1"/>
    <property type="molecule type" value="Genomic_DNA"/>
</dbReference>
<dbReference type="InterPro" id="IPR042185">
    <property type="entry name" value="Serpin_sf_2"/>
</dbReference>
<dbReference type="SUPFAM" id="SSF56574">
    <property type="entry name" value="Serpins"/>
    <property type="match status" value="1"/>
</dbReference>
<dbReference type="Proteomes" id="UP001331761">
    <property type="component" value="Unassembled WGS sequence"/>
</dbReference>
<evidence type="ECO:0000259" key="2">
    <source>
        <dbReference type="Pfam" id="PF00079"/>
    </source>
</evidence>
<comment type="caution">
    <text evidence="3">The sequence shown here is derived from an EMBL/GenBank/DDBJ whole genome shotgun (WGS) entry which is preliminary data.</text>
</comment>
<dbReference type="Gene3D" id="2.30.39.10">
    <property type="entry name" value="Alpha-1-antitrypsin, domain 1"/>
    <property type="match status" value="2"/>
</dbReference>
<reference evidence="3 4" key="1">
    <citation type="submission" date="2019-10" db="EMBL/GenBank/DDBJ databases">
        <title>Assembly and Annotation for the nematode Trichostrongylus colubriformis.</title>
        <authorList>
            <person name="Martin J."/>
        </authorList>
    </citation>
    <scope>NUCLEOTIDE SEQUENCE [LARGE SCALE GENOMIC DNA]</scope>
    <source>
        <strain evidence="3">G859</strain>
        <tissue evidence="3">Whole worm</tissue>
    </source>
</reference>
<evidence type="ECO:0000313" key="3">
    <source>
        <dbReference type="EMBL" id="KAK5984640.1"/>
    </source>
</evidence>
<comment type="similarity">
    <text evidence="1">Belongs to the serpin family.</text>
</comment>
<dbReference type="PANTHER" id="PTHR11461">
    <property type="entry name" value="SERINE PROTEASE INHIBITOR, SERPIN"/>
    <property type="match status" value="1"/>
</dbReference>